<comment type="caution">
    <text evidence="10">The sequence shown here is derived from an EMBL/GenBank/DDBJ whole genome shotgun (WGS) entry which is preliminary data.</text>
</comment>
<dbReference type="GO" id="GO:0045202">
    <property type="term" value="C:synapse"/>
    <property type="evidence" value="ECO:0007669"/>
    <property type="project" value="GOC"/>
</dbReference>
<dbReference type="SUPFAM" id="SSF47473">
    <property type="entry name" value="EF-hand"/>
    <property type="match status" value="1"/>
</dbReference>
<evidence type="ECO:0000256" key="2">
    <source>
        <dbReference type="ARBA" id="ARBA00022490"/>
    </source>
</evidence>
<evidence type="ECO:0000313" key="10">
    <source>
        <dbReference type="EMBL" id="CAF4752005.1"/>
    </source>
</evidence>
<dbReference type="EMBL" id="CAJOBP010040648">
    <property type="protein sequence ID" value="CAF4752005.1"/>
    <property type="molecule type" value="Genomic_DNA"/>
</dbReference>
<dbReference type="Pfam" id="PF09069">
    <property type="entry name" value="EF-hand_3"/>
    <property type="match status" value="1"/>
</dbReference>
<keyword evidence="5" id="KW-0862">Zinc</keyword>
<feature type="non-terminal residue" evidence="10">
    <location>
        <position position="1"/>
    </location>
</feature>
<dbReference type="InterPro" id="IPR000433">
    <property type="entry name" value="Znf_ZZ"/>
</dbReference>
<evidence type="ECO:0000256" key="6">
    <source>
        <dbReference type="ARBA" id="ARBA00022837"/>
    </source>
</evidence>
<dbReference type="GO" id="GO:0099536">
    <property type="term" value="P:synaptic signaling"/>
    <property type="evidence" value="ECO:0007669"/>
    <property type="project" value="TreeGrafter"/>
</dbReference>
<keyword evidence="2" id="KW-0963">Cytoplasm</keyword>
<evidence type="ECO:0000256" key="1">
    <source>
        <dbReference type="ARBA" id="ARBA00004496"/>
    </source>
</evidence>
<dbReference type="InterPro" id="IPR050774">
    <property type="entry name" value="KCMF1/Dystrophin"/>
</dbReference>
<evidence type="ECO:0000313" key="11">
    <source>
        <dbReference type="Proteomes" id="UP000663873"/>
    </source>
</evidence>
<dbReference type="InterPro" id="IPR015154">
    <property type="entry name" value="EF-hand_dom_typ2"/>
</dbReference>
<sequence>MSILDDAINYDIPKQLGEIAAFGGSSVEPSVKSCFDYIHNPDVLTANDFLEWVKLEPQSLVWLPVMHRLAASEAAKHEARCSICKLYPILGFRYRSLKHFNC</sequence>
<dbReference type="Pfam" id="PF00569">
    <property type="entry name" value="ZZ"/>
    <property type="match status" value="1"/>
</dbReference>
<keyword evidence="3" id="KW-0479">Metal-binding</keyword>
<protein>
    <submittedName>
        <fullName evidence="10">Uncharacterized protein</fullName>
    </submittedName>
</protein>
<feature type="domain" description="EF-hand" evidence="9">
    <location>
        <begin position="11"/>
        <end position="70"/>
    </location>
</feature>
<feature type="domain" description="ZZ-type" evidence="8">
    <location>
        <begin position="76"/>
        <end position="101"/>
    </location>
</feature>
<organism evidence="10 11">
    <name type="scientific">Rotaria socialis</name>
    <dbReference type="NCBI Taxonomy" id="392032"/>
    <lineage>
        <taxon>Eukaryota</taxon>
        <taxon>Metazoa</taxon>
        <taxon>Spiralia</taxon>
        <taxon>Gnathifera</taxon>
        <taxon>Rotifera</taxon>
        <taxon>Eurotatoria</taxon>
        <taxon>Bdelloidea</taxon>
        <taxon>Philodinida</taxon>
        <taxon>Philodinidae</taxon>
        <taxon>Rotaria</taxon>
    </lineage>
</organism>
<keyword evidence="11" id="KW-1185">Reference proteome</keyword>
<evidence type="ECO:0000256" key="5">
    <source>
        <dbReference type="ARBA" id="ARBA00022833"/>
    </source>
</evidence>
<dbReference type="PANTHER" id="PTHR12268">
    <property type="entry name" value="E3 UBIQUITIN-PROTEIN LIGASE KCMF1"/>
    <property type="match status" value="1"/>
</dbReference>
<dbReference type="AlphaFoldDB" id="A0A821LKP8"/>
<keyword evidence="7" id="KW-0206">Cytoskeleton</keyword>
<evidence type="ECO:0000256" key="3">
    <source>
        <dbReference type="ARBA" id="ARBA00022723"/>
    </source>
</evidence>
<keyword evidence="6" id="KW-0106">Calcium</keyword>
<name>A0A821LKP8_9BILA</name>
<dbReference type="GO" id="GO:0008270">
    <property type="term" value="F:zinc ion binding"/>
    <property type="evidence" value="ECO:0007669"/>
    <property type="project" value="UniProtKB-KW"/>
</dbReference>
<dbReference type="GO" id="GO:0005886">
    <property type="term" value="C:plasma membrane"/>
    <property type="evidence" value="ECO:0007669"/>
    <property type="project" value="TreeGrafter"/>
</dbReference>
<dbReference type="Proteomes" id="UP000663873">
    <property type="component" value="Unassembled WGS sequence"/>
</dbReference>
<keyword evidence="4" id="KW-0863">Zinc-finger</keyword>
<evidence type="ECO:0000256" key="7">
    <source>
        <dbReference type="ARBA" id="ARBA00023212"/>
    </source>
</evidence>
<dbReference type="Gene3D" id="1.10.238.10">
    <property type="entry name" value="EF-hand"/>
    <property type="match status" value="1"/>
</dbReference>
<dbReference type="InterPro" id="IPR011992">
    <property type="entry name" value="EF-hand-dom_pair"/>
</dbReference>
<reference evidence="10" key="1">
    <citation type="submission" date="2021-02" db="EMBL/GenBank/DDBJ databases">
        <authorList>
            <person name="Nowell W R."/>
        </authorList>
    </citation>
    <scope>NUCLEOTIDE SEQUENCE</scope>
</reference>
<accession>A0A821LKP8</accession>
<comment type="subcellular location">
    <subcellularLocation>
        <location evidence="1">Cytoplasm</location>
    </subcellularLocation>
</comment>
<dbReference type="PANTHER" id="PTHR12268:SF14">
    <property type="entry name" value="DYSTROPHIN-1"/>
    <property type="match status" value="1"/>
</dbReference>
<proteinExistence type="predicted"/>
<gene>
    <name evidence="10" type="ORF">UJA718_LOCUS38976</name>
</gene>
<evidence type="ECO:0000259" key="8">
    <source>
        <dbReference type="Pfam" id="PF00569"/>
    </source>
</evidence>
<evidence type="ECO:0000259" key="9">
    <source>
        <dbReference type="Pfam" id="PF09069"/>
    </source>
</evidence>
<evidence type="ECO:0000256" key="4">
    <source>
        <dbReference type="ARBA" id="ARBA00022771"/>
    </source>
</evidence>